<feature type="compositionally biased region" description="Low complexity" evidence="1">
    <location>
        <begin position="44"/>
        <end position="56"/>
    </location>
</feature>
<feature type="compositionally biased region" description="Polar residues" evidence="1">
    <location>
        <begin position="57"/>
        <end position="67"/>
    </location>
</feature>
<reference evidence="2" key="1">
    <citation type="submission" date="2022-11" db="EMBL/GenBank/DDBJ databases">
        <authorList>
            <person name="Hyden B.L."/>
            <person name="Feng K."/>
            <person name="Yates T."/>
            <person name="Jawdy S."/>
            <person name="Smart L.B."/>
            <person name="Muchero W."/>
        </authorList>
    </citation>
    <scope>NUCLEOTIDE SEQUENCE</scope>
    <source>
        <tissue evidence="2">Shoot tip</tissue>
    </source>
</reference>
<dbReference type="Proteomes" id="UP001151752">
    <property type="component" value="Chromosome 19"/>
</dbReference>
<evidence type="ECO:0000313" key="3">
    <source>
        <dbReference type="Proteomes" id="UP001151752"/>
    </source>
</evidence>
<organism evidence="2 3">
    <name type="scientific">Salix koriyanagi</name>
    <dbReference type="NCBI Taxonomy" id="2511006"/>
    <lineage>
        <taxon>Eukaryota</taxon>
        <taxon>Viridiplantae</taxon>
        <taxon>Streptophyta</taxon>
        <taxon>Embryophyta</taxon>
        <taxon>Tracheophyta</taxon>
        <taxon>Spermatophyta</taxon>
        <taxon>Magnoliopsida</taxon>
        <taxon>eudicotyledons</taxon>
        <taxon>Gunneridae</taxon>
        <taxon>Pentapetalae</taxon>
        <taxon>rosids</taxon>
        <taxon>fabids</taxon>
        <taxon>Malpighiales</taxon>
        <taxon>Salicaceae</taxon>
        <taxon>Saliceae</taxon>
        <taxon>Salix</taxon>
    </lineage>
</organism>
<comment type="caution">
    <text evidence="2">The sequence shown here is derived from an EMBL/GenBank/DDBJ whole genome shotgun (WGS) entry which is preliminary data.</text>
</comment>
<accession>A0A9Q0W9R0</accession>
<keyword evidence="3" id="KW-1185">Reference proteome</keyword>
<feature type="region of interest" description="Disordered" evidence="1">
    <location>
        <begin position="44"/>
        <end position="67"/>
    </location>
</feature>
<name>A0A9Q0W9R0_9ROSI</name>
<evidence type="ECO:0000256" key="1">
    <source>
        <dbReference type="SAM" id="MobiDB-lite"/>
    </source>
</evidence>
<gene>
    <name evidence="2" type="ORF">OIU74_024309</name>
</gene>
<sequence>MKRRGSCAFNVNYLTCTNELCIFSSFKTPFLNSEIASFASSSSAHSSANSNLKSHNINNKPNQTVEK</sequence>
<reference evidence="2" key="2">
    <citation type="journal article" date="2023" name="Int. J. Mol. Sci.">
        <title>De Novo Assembly and Annotation of 11 Diverse Shrub Willow (Salix) Genomes Reveals Novel Gene Organization in Sex-Linked Regions.</title>
        <authorList>
            <person name="Hyden B."/>
            <person name="Feng K."/>
            <person name="Yates T.B."/>
            <person name="Jawdy S."/>
            <person name="Cereghino C."/>
            <person name="Smart L.B."/>
            <person name="Muchero W."/>
        </authorList>
    </citation>
    <scope>NUCLEOTIDE SEQUENCE</scope>
    <source>
        <tissue evidence="2">Shoot tip</tissue>
    </source>
</reference>
<evidence type="ECO:0000313" key="2">
    <source>
        <dbReference type="EMBL" id="KAJ6761620.1"/>
    </source>
</evidence>
<proteinExistence type="predicted"/>
<dbReference type="AlphaFoldDB" id="A0A9Q0W9R0"/>
<dbReference type="EMBL" id="JAPFFM010000005">
    <property type="protein sequence ID" value="KAJ6761620.1"/>
    <property type="molecule type" value="Genomic_DNA"/>
</dbReference>
<protein>
    <submittedName>
        <fullName evidence="2">Uncharacterized protein</fullName>
    </submittedName>
</protein>